<evidence type="ECO:0000259" key="1">
    <source>
        <dbReference type="PROSITE" id="PS50878"/>
    </source>
</evidence>
<dbReference type="PANTHER" id="PTHR21301">
    <property type="entry name" value="REVERSE TRANSCRIPTASE"/>
    <property type="match status" value="1"/>
</dbReference>
<dbReference type="PROSITE" id="PS50878">
    <property type="entry name" value="RT_POL"/>
    <property type="match status" value="1"/>
</dbReference>
<feature type="non-terminal residue" evidence="2">
    <location>
        <position position="214"/>
    </location>
</feature>
<organism evidence="2">
    <name type="scientific">Amblyomma sculptum</name>
    <name type="common">Tick</name>
    <dbReference type="NCBI Taxonomy" id="1581419"/>
    <lineage>
        <taxon>Eukaryota</taxon>
        <taxon>Metazoa</taxon>
        <taxon>Ecdysozoa</taxon>
        <taxon>Arthropoda</taxon>
        <taxon>Chelicerata</taxon>
        <taxon>Arachnida</taxon>
        <taxon>Acari</taxon>
        <taxon>Parasitiformes</taxon>
        <taxon>Ixodida</taxon>
        <taxon>Ixodoidea</taxon>
        <taxon>Ixodidae</taxon>
        <taxon>Amblyomminae</taxon>
        <taxon>Amblyomma</taxon>
    </lineage>
</organism>
<proteinExistence type="evidence at transcript level"/>
<sequence>NFKDVRVEPNRQKSAALKLLNDLRLGALGKKENKASLDILDDFFTGKTHKPECPLRAICTDKGTWQVQVGGFFQRQLNTLKNDDPFVVKSSIEVIQKFETLTSRPSVFSIEVKDIFYSVPHTGLFNAAMDKAEATKAVCFQNTTGLSGDNFIVLLEFYLQSTVIEHNYKHFVQKDGIYIGSSLAPVLRNIYLEAMEKLIAGDLHDTNVRRVLRC</sequence>
<dbReference type="InterPro" id="IPR000477">
    <property type="entry name" value="RT_dom"/>
</dbReference>
<feature type="domain" description="Reverse transcriptase" evidence="1">
    <location>
        <begin position="1"/>
        <end position="214"/>
    </location>
</feature>
<protein>
    <submittedName>
        <fullName evidence="2">Putative tick transposon</fullName>
    </submittedName>
</protein>
<feature type="non-terminal residue" evidence="2">
    <location>
        <position position="1"/>
    </location>
</feature>
<reference evidence="2" key="1">
    <citation type="submission" date="2016-09" db="EMBL/GenBank/DDBJ databases">
        <authorList>
            <person name="Capua I."/>
            <person name="De Benedictis P."/>
            <person name="Joannis T."/>
            <person name="Lombin L.H."/>
            <person name="Cattoli G."/>
        </authorList>
    </citation>
    <scope>NUCLEOTIDE SEQUENCE</scope>
</reference>
<dbReference type="EMBL" id="GFAA01004218">
    <property type="protein sequence ID" value="JAT99216.1"/>
    <property type="molecule type" value="mRNA"/>
</dbReference>
<accession>A0A1E1XJC7</accession>
<dbReference type="PANTHER" id="PTHR21301:SF10">
    <property type="entry name" value="REVERSE TRANSCRIPTASE DOMAIN-CONTAINING PROTEIN"/>
    <property type="match status" value="1"/>
</dbReference>
<evidence type="ECO:0000313" key="2">
    <source>
        <dbReference type="EMBL" id="JAT99216.1"/>
    </source>
</evidence>
<dbReference type="AlphaFoldDB" id="A0A1E1XJC7"/>
<reference evidence="2" key="2">
    <citation type="journal article" date="2017" name="Front. Cell. Infect. Microbiol.">
        <title>Analysis of the Salivary Gland Transcriptome of Unfed and Partially Fed Amblyomma sculptum Ticks and Descriptive Proteome of the Saliva.</title>
        <authorList>
            <person name="Esteves E."/>
            <person name="Maruyama S.R."/>
            <person name="Kawahara R."/>
            <person name="Fujita A."/>
            <person name="Martins L.A."/>
            <person name="Righi A.A."/>
            <person name="Costa F.B."/>
            <person name="Palmisano G."/>
            <person name="Labruna M.B."/>
            <person name="Sa-Nunes A."/>
            <person name="Ribeiro J.M.C."/>
            <person name="Fogaca A.C."/>
        </authorList>
    </citation>
    <scope>NUCLEOTIDE SEQUENCE</scope>
</reference>
<name>A0A1E1XJC7_AMBSC</name>